<dbReference type="Pfam" id="PF13607">
    <property type="entry name" value="Succ_CoA_lig"/>
    <property type="match status" value="1"/>
</dbReference>
<organism evidence="4 5">
    <name type="scientific">Sphingomonas rustica</name>
    <dbReference type="NCBI Taxonomy" id="3103142"/>
    <lineage>
        <taxon>Bacteria</taxon>
        <taxon>Pseudomonadati</taxon>
        <taxon>Pseudomonadota</taxon>
        <taxon>Alphaproteobacteria</taxon>
        <taxon>Sphingomonadales</taxon>
        <taxon>Sphingomonadaceae</taxon>
        <taxon>Sphingomonas</taxon>
    </lineage>
</organism>
<proteinExistence type="predicted"/>
<accession>A0ABV0B4S9</accession>
<dbReference type="PANTHER" id="PTHR42793:SF1">
    <property type="entry name" value="PEPTIDYL-LYSINE N-ACETYLTRANSFERASE PATZ"/>
    <property type="match status" value="1"/>
</dbReference>
<keyword evidence="1" id="KW-0816">Tricarboxylic acid cycle</keyword>
<reference evidence="4 5" key="1">
    <citation type="submission" date="2024-05" db="EMBL/GenBank/DDBJ databases">
        <title>Sphingomonas sp. HF-S3 16S ribosomal RNA gene Genome sequencing and assembly.</title>
        <authorList>
            <person name="Lee H."/>
        </authorList>
    </citation>
    <scope>NUCLEOTIDE SEQUENCE [LARGE SCALE GENOMIC DNA]</scope>
    <source>
        <strain evidence="4 5">HF-S3</strain>
    </source>
</reference>
<dbReference type="Gene3D" id="3.40.50.720">
    <property type="entry name" value="NAD(P)-binding Rossmann-like Domain"/>
    <property type="match status" value="1"/>
</dbReference>
<dbReference type="EMBL" id="JBDIZK010000002">
    <property type="protein sequence ID" value="MEN3746628.1"/>
    <property type="molecule type" value="Genomic_DNA"/>
</dbReference>
<dbReference type="SUPFAM" id="SSF56059">
    <property type="entry name" value="Glutathione synthetase ATP-binding domain-like"/>
    <property type="match status" value="1"/>
</dbReference>
<keyword evidence="4" id="KW-0436">Ligase</keyword>
<name>A0ABV0B4S9_9SPHN</name>
<dbReference type="Pfam" id="PF13380">
    <property type="entry name" value="CoA_binding_2"/>
    <property type="match status" value="1"/>
</dbReference>
<dbReference type="SUPFAM" id="SSF52210">
    <property type="entry name" value="Succinyl-CoA synthetase domains"/>
    <property type="match status" value="2"/>
</dbReference>
<dbReference type="InterPro" id="IPR036291">
    <property type="entry name" value="NAD(P)-bd_dom_sf"/>
</dbReference>
<protein>
    <submittedName>
        <fullName evidence="4">Acetate--CoA ligase family protein</fullName>
    </submittedName>
</protein>
<dbReference type="SMART" id="SM00881">
    <property type="entry name" value="CoA_binding"/>
    <property type="match status" value="1"/>
</dbReference>
<evidence type="ECO:0000256" key="2">
    <source>
        <dbReference type="PROSITE-ProRule" id="PRU00409"/>
    </source>
</evidence>
<evidence type="ECO:0000313" key="4">
    <source>
        <dbReference type="EMBL" id="MEN3746628.1"/>
    </source>
</evidence>
<dbReference type="Pfam" id="PF13549">
    <property type="entry name" value="ATP-grasp_5"/>
    <property type="match status" value="1"/>
</dbReference>
<dbReference type="Gene3D" id="3.40.50.261">
    <property type="entry name" value="Succinyl-CoA synthetase domains"/>
    <property type="match status" value="2"/>
</dbReference>
<dbReference type="InterPro" id="IPR011761">
    <property type="entry name" value="ATP-grasp"/>
</dbReference>
<evidence type="ECO:0000259" key="3">
    <source>
        <dbReference type="PROSITE" id="PS50975"/>
    </source>
</evidence>
<evidence type="ECO:0000313" key="5">
    <source>
        <dbReference type="Proteomes" id="UP001427805"/>
    </source>
</evidence>
<gene>
    <name evidence="4" type="ORF">TPR58_05575</name>
</gene>
<dbReference type="InterPro" id="IPR013815">
    <property type="entry name" value="ATP_grasp_subdomain_1"/>
</dbReference>
<feature type="domain" description="ATP-grasp" evidence="3">
    <location>
        <begin position="508"/>
        <end position="561"/>
    </location>
</feature>
<evidence type="ECO:0000256" key="1">
    <source>
        <dbReference type="ARBA" id="ARBA00022532"/>
    </source>
</evidence>
<dbReference type="PANTHER" id="PTHR42793">
    <property type="entry name" value="COA BINDING DOMAIN CONTAINING PROTEIN"/>
    <property type="match status" value="1"/>
</dbReference>
<dbReference type="Gene3D" id="3.30.1490.20">
    <property type="entry name" value="ATP-grasp fold, A domain"/>
    <property type="match status" value="1"/>
</dbReference>
<keyword evidence="2" id="KW-0547">Nucleotide-binding</keyword>
<dbReference type="InterPro" id="IPR003781">
    <property type="entry name" value="CoA-bd"/>
</dbReference>
<dbReference type="InterPro" id="IPR032875">
    <property type="entry name" value="Succ_CoA_lig_flav_dom"/>
</dbReference>
<dbReference type="Gene3D" id="3.30.470.20">
    <property type="entry name" value="ATP-grasp fold, B domain"/>
    <property type="match status" value="1"/>
</dbReference>
<dbReference type="InterPro" id="IPR016102">
    <property type="entry name" value="Succinyl-CoA_synth-like"/>
</dbReference>
<dbReference type="Proteomes" id="UP001427805">
    <property type="component" value="Unassembled WGS sequence"/>
</dbReference>
<sequence length="715" mass="73914">MSNDAMVEAGVPSVGMREDSPRLDALLNPSSIAIIGASDKPGALGASVLANLERQGFGGSIHLVNPKRTHIGERTCVPTVDDLLPGIDAAVLAIPRDGVIPALRGLARRKVRAAVIYSAGFAEDGPQGKADQEEIARIAAESGMVIEGPNCLGHVNFRDRVSLTFIDMPDATAEGSRRVGIVSQSGAMAAVLATTMIHRAVPLDCYISTGNEASTGIEDYLAHLVARPGVAVIALIAEHIRSPSRFLAAARAARAAGKQIVLLHPGRSAAGAASAATHTGAMAGEHAVMSVHVRHAGVVLVDTLEELGDVVEILVRCPDLGSGGVGVIAESGAFKAMMLDLAEDVALDLPQLHDDDSPALRAALPAFVPVTNPIDITAQGLVDPGLYGSVLGALTTDDRIATILLTLIQTETRTSHVKIAAVLDALSRGPAKPVIIGGVDEGGGVEPADIAQLRDIGVTYLPTAERALRAIARVADALGRDRQTEVLTDVRPADLAAIGSVIPEYRSKAIMAEYGASFPEFELVQTLDAAVAAAGRLGYPVVLKAQSAQIPHKSDAGGVIVGLGDRDALISGWHRLSANLAASCPGLGLDGILVERMADKGVELIVGARNDPHWGVTLLVGFGGVAAELLHDVRLLPPDLTRGAIAAEIRKLRMAPLLGGFRGAPKADVAAVAVLVQQLGRMMIANPAIREVDLNPVVVAPVGQGAVALDALITL</sequence>
<keyword evidence="2" id="KW-0067">ATP-binding</keyword>
<dbReference type="RefSeq" id="WP_346245626.1">
    <property type="nucleotide sequence ID" value="NZ_JBDIZK010000002.1"/>
</dbReference>
<comment type="caution">
    <text evidence="4">The sequence shown here is derived from an EMBL/GenBank/DDBJ whole genome shotgun (WGS) entry which is preliminary data.</text>
</comment>
<dbReference type="PROSITE" id="PS50975">
    <property type="entry name" value="ATP_GRASP"/>
    <property type="match status" value="1"/>
</dbReference>
<dbReference type="SUPFAM" id="SSF51735">
    <property type="entry name" value="NAD(P)-binding Rossmann-fold domains"/>
    <property type="match status" value="1"/>
</dbReference>
<keyword evidence="5" id="KW-1185">Reference proteome</keyword>
<dbReference type="GO" id="GO:0016874">
    <property type="term" value="F:ligase activity"/>
    <property type="evidence" value="ECO:0007669"/>
    <property type="project" value="UniProtKB-KW"/>
</dbReference>